<protein>
    <submittedName>
        <fullName evidence="2">Uncharacterized protein</fullName>
    </submittedName>
</protein>
<name>A0A1B0FI04_GLOMM</name>
<reference evidence="2" key="1">
    <citation type="submission" date="2020-05" db="UniProtKB">
        <authorList>
            <consortium name="EnsemblMetazoa"/>
        </authorList>
    </citation>
    <scope>IDENTIFICATION</scope>
    <source>
        <strain evidence="2">Yale</strain>
    </source>
</reference>
<dbReference type="Proteomes" id="UP000092444">
    <property type="component" value="Unassembled WGS sequence"/>
</dbReference>
<keyword evidence="1" id="KW-0812">Transmembrane</keyword>
<sequence length="131" mass="15420">MVAPFMQGFLLLGIIYWYSKGIINLINDYYRTEFNRQLKSEQTEKPPDGNYETPINYQLVDIEDLLRINAANISETMEVVTNFEQTLIDINRFCLKRNDIEEFLDIIWKASGIFETKKFSTSLCWSNENNT</sequence>
<keyword evidence="3" id="KW-1185">Reference proteome</keyword>
<evidence type="ECO:0000313" key="2">
    <source>
        <dbReference type="EnsemblMetazoa" id="GMOY003425-PA"/>
    </source>
</evidence>
<feature type="transmembrane region" description="Helical" evidence="1">
    <location>
        <begin position="6"/>
        <end position="26"/>
    </location>
</feature>
<proteinExistence type="predicted"/>
<keyword evidence="1" id="KW-0472">Membrane</keyword>
<dbReference type="EMBL" id="CCAG010008604">
    <property type="status" value="NOT_ANNOTATED_CDS"/>
    <property type="molecule type" value="Genomic_DNA"/>
</dbReference>
<dbReference type="AlphaFoldDB" id="A0A1B0FI04"/>
<organism evidence="2 3">
    <name type="scientific">Glossina morsitans morsitans</name>
    <name type="common">Savannah tsetse fly</name>
    <dbReference type="NCBI Taxonomy" id="37546"/>
    <lineage>
        <taxon>Eukaryota</taxon>
        <taxon>Metazoa</taxon>
        <taxon>Ecdysozoa</taxon>
        <taxon>Arthropoda</taxon>
        <taxon>Hexapoda</taxon>
        <taxon>Insecta</taxon>
        <taxon>Pterygota</taxon>
        <taxon>Neoptera</taxon>
        <taxon>Endopterygota</taxon>
        <taxon>Diptera</taxon>
        <taxon>Brachycera</taxon>
        <taxon>Muscomorpha</taxon>
        <taxon>Hippoboscoidea</taxon>
        <taxon>Glossinidae</taxon>
        <taxon>Glossina</taxon>
    </lineage>
</organism>
<keyword evidence="1" id="KW-1133">Transmembrane helix</keyword>
<evidence type="ECO:0000313" key="3">
    <source>
        <dbReference type="Proteomes" id="UP000092444"/>
    </source>
</evidence>
<accession>A0A1B0FI04</accession>
<dbReference type="EnsemblMetazoa" id="GMOY003425-RA">
    <property type="protein sequence ID" value="GMOY003425-PA"/>
    <property type="gene ID" value="GMOY003425"/>
</dbReference>
<evidence type="ECO:0000256" key="1">
    <source>
        <dbReference type="SAM" id="Phobius"/>
    </source>
</evidence>